<evidence type="ECO:0000259" key="2">
    <source>
        <dbReference type="Pfam" id="PF23539"/>
    </source>
</evidence>
<sequence>MIRRILASGERHPRAVDAGLAVLVAVAGGFVEGSAGWGWLWAVCLPLVWRRRAPVPVLYVTVGLGLVAYAAGVQAIHPAAAILVAAYTVARHRPWRRLVPPVTVIEGAFLSGAFLGGLRWDDLVTLTFAMAAAVLLGVTVQTRRAYLAGLRERAERLEHERDQRNPINSRIGGQP</sequence>
<reference evidence="3" key="1">
    <citation type="submission" date="2020-11" db="EMBL/GenBank/DDBJ databases">
        <title>Whole-genome analyses of Nonomuraea sp. K274.</title>
        <authorList>
            <person name="Veyisoglu A."/>
        </authorList>
    </citation>
    <scope>NUCLEOTIDE SEQUENCE</scope>
    <source>
        <strain evidence="3">K274</strain>
    </source>
</reference>
<protein>
    <recommendedName>
        <fullName evidence="2">DUF7134 domain-containing protein</fullName>
    </recommendedName>
</protein>
<organism evidence="3 4">
    <name type="scientific">Nonomuraea cypriaca</name>
    <dbReference type="NCBI Taxonomy" id="1187855"/>
    <lineage>
        <taxon>Bacteria</taxon>
        <taxon>Bacillati</taxon>
        <taxon>Actinomycetota</taxon>
        <taxon>Actinomycetes</taxon>
        <taxon>Streptosporangiales</taxon>
        <taxon>Streptosporangiaceae</taxon>
        <taxon>Nonomuraea</taxon>
    </lineage>
</organism>
<feature type="transmembrane region" description="Helical" evidence="1">
    <location>
        <begin position="20"/>
        <end position="42"/>
    </location>
</feature>
<feature type="transmembrane region" description="Helical" evidence="1">
    <location>
        <begin position="98"/>
        <end position="117"/>
    </location>
</feature>
<comment type="caution">
    <text evidence="3">The sequence shown here is derived from an EMBL/GenBank/DDBJ whole genome shotgun (WGS) entry which is preliminary data.</text>
</comment>
<evidence type="ECO:0000313" key="3">
    <source>
        <dbReference type="EMBL" id="MBF8185017.1"/>
    </source>
</evidence>
<gene>
    <name evidence="3" type="ORF">ITP53_04545</name>
</gene>
<proteinExistence type="predicted"/>
<keyword evidence="1" id="KW-0812">Transmembrane</keyword>
<dbReference type="RefSeq" id="WP_195894004.1">
    <property type="nucleotide sequence ID" value="NZ_JADOGI010000008.1"/>
</dbReference>
<dbReference type="EMBL" id="JADOGI010000008">
    <property type="protein sequence ID" value="MBF8185017.1"/>
    <property type="molecule type" value="Genomic_DNA"/>
</dbReference>
<evidence type="ECO:0000256" key="1">
    <source>
        <dbReference type="SAM" id="Phobius"/>
    </source>
</evidence>
<keyword evidence="1" id="KW-0472">Membrane</keyword>
<feature type="transmembrane region" description="Helical" evidence="1">
    <location>
        <begin position="123"/>
        <end position="141"/>
    </location>
</feature>
<name>A0A931EX09_9ACTN</name>
<dbReference type="Proteomes" id="UP000605361">
    <property type="component" value="Unassembled WGS sequence"/>
</dbReference>
<feature type="transmembrane region" description="Helical" evidence="1">
    <location>
        <begin position="62"/>
        <end position="86"/>
    </location>
</feature>
<keyword evidence="1" id="KW-1133">Transmembrane helix</keyword>
<dbReference type="InterPro" id="IPR055558">
    <property type="entry name" value="DUF7134"/>
</dbReference>
<feature type="domain" description="DUF7134" evidence="2">
    <location>
        <begin position="10"/>
        <end position="154"/>
    </location>
</feature>
<keyword evidence="4" id="KW-1185">Reference proteome</keyword>
<dbReference type="Pfam" id="PF23539">
    <property type="entry name" value="DUF7134"/>
    <property type="match status" value="1"/>
</dbReference>
<accession>A0A931EX09</accession>
<evidence type="ECO:0000313" key="4">
    <source>
        <dbReference type="Proteomes" id="UP000605361"/>
    </source>
</evidence>
<dbReference type="AlphaFoldDB" id="A0A931EX09"/>